<dbReference type="RefSeq" id="WP_164709831.1">
    <property type="nucleotide sequence ID" value="NZ_CP031165.1"/>
</dbReference>
<feature type="chain" id="PRO_5038926093" description="Cell wall-binding repeat-containing protein" evidence="1">
    <location>
        <begin position="19"/>
        <end position="769"/>
    </location>
</feature>
<keyword evidence="3" id="KW-1185">Reference proteome</keyword>
<evidence type="ECO:0000313" key="2">
    <source>
        <dbReference type="EMBL" id="AXV05137.1"/>
    </source>
</evidence>
<dbReference type="PANTHER" id="PTHR30032:SF4">
    <property type="entry name" value="AMIDASE ENHANCER"/>
    <property type="match status" value="1"/>
</dbReference>
<reference evidence="2 3" key="1">
    <citation type="submission" date="2018-09" db="EMBL/GenBank/DDBJ databases">
        <title>Complete genome sequence of Euzebya sp. DY32-46 isolated from seawater of Pacific Ocean.</title>
        <authorList>
            <person name="Xu L."/>
            <person name="Wu Y.-H."/>
            <person name="Xu X.-W."/>
        </authorList>
    </citation>
    <scope>NUCLEOTIDE SEQUENCE [LARGE SCALE GENOMIC DNA]</scope>
    <source>
        <strain evidence="2 3">DY32-46</strain>
    </source>
</reference>
<organism evidence="2 3">
    <name type="scientific">Euzebya pacifica</name>
    <dbReference type="NCBI Taxonomy" id="1608957"/>
    <lineage>
        <taxon>Bacteria</taxon>
        <taxon>Bacillati</taxon>
        <taxon>Actinomycetota</taxon>
        <taxon>Nitriliruptoria</taxon>
        <taxon>Euzebyales</taxon>
    </lineage>
</organism>
<dbReference type="KEGG" id="euz:DVS28_a0430"/>
<dbReference type="Pfam" id="PF04122">
    <property type="entry name" value="CW_binding_2"/>
    <property type="match status" value="3"/>
</dbReference>
<sequence>MLTMVAALLAIVPASTNAQTPPDRRVADTTDPVQASIAISTEYFTANDSRVSSIIIGRSDVFADNLGGSSLAGVLGLGPLLLNPTATLDPRVQAEITRVLPAPRPCAGATDRGQVILLGGTAAISQQVENSIRGLGYCTTRLAGAGRVETSVAIATLFTATLTSPRTIFLARDNNPADSAAAGGLAARRGVPILVNPVATLHPAIEQFIRDFQITNVVLLGGTAALSQDVENRLNTLGMTVTRLAGATRDDTSAVIARQFTSPTPTQVGLVNGFNDDGWTYSLTAGAVGARENLPVVYVNTTGVGAPVGSYLCDTAPGEIISFGPAAAIPSTTADAARTQANCAGTPPPTSCTAFTPVPATIFLETFTVPAGPNAVNRTLTLHAGDVVTITATTTNGQDPFLLLEDPNGNVIATNDDIAPGNVNAQISLQIRLSGIYLIETTDFNGQANDVELSVTSEPGPSAIELANEVRTIAPNATQDLTFPASRGERLRVNVLNLSTVDPVVDIFDPFNGPLASDDDSGFELESLVSSPIFDDGNHRVSVGDLTQAGGCVQVVVHVYPPLPAAFSSRVLQLNPNANGPIGDTVDLLPSEGVTFLSTDQGGTTDPTIGLLDPGANSIGFDDDGQGFPNSLLELILVTDGLHTVEFGNLTPNTGPAFIEMLVRHRPGAFNVISDFFTLSGGATTSRTIELRVGEVLVLDTTADDQNTVDTIVDIFDPGGTNVSNDDDNGFFLDSRNVFTAAQTGAYRIDVRDLSGNGGGVSLTGSVLQ</sequence>
<gene>
    <name evidence="2" type="ORF">DVS28_a0430</name>
</gene>
<evidence type="ECO:0000313" key="3">
    <source>
        <dbReference type="Proteomes" id="UP000264006"/>
    </source>
</evidence>
<dbReference type="EMBL" id="CP031165">
    <property type="protein sequence ID" value="AXV05137.1"/>
    <property type="molecule type" value="Genomic_DNA"/>
</dbReference>
<proteinExistence type="predicted"/>
<name>A0A346XSE0_9ACTN</name>
<dbReference type="InterPro" id="IPR051922">
    <property type="entry name" value="Bact_Sporulation_Assoc"/>
</dbReference>
<dbReference type="GO" id="GO:0030288">
    <property type="term" value="C:outer membrane-bounded periplasmic space"/>
    <property type="evidence" value="ECO:0007669"/>
    <property type="project" value="TreeGrafter"/>
</dbReference>
<evidence type="ECO:0000256" key="1">
    <source>
        <dbReference type="SAM" id="SignalP"/>
    </source>
</evidence>
<evidence type="ECO:0008006" key="4">
    <source>
        <dbReference type="Google" id="ProtNLM"/>
    </source>
</evidence>
<dbReference type="PANTHER" id="PTHR30032">
    <property type="entry name" value="N-ACETYLMURAMOYL-L-ALANINE AMIDASE-RELATED"/>
    <property type="match status" value="1"/>
</dbReference>
<accession>A0A346XSE0</accession>
<keyword evidence="1" id="KW-0732">Signal</keyword>
<dbReference type="AlphaFoldDB" id="A0A346XSE0"/>
<dbReference type="Gene3D" id="2.60.120.380">
    <property type="match status" value="2"/>
</dbReference>
<dbReference type="InterPro" id="IPR007253">
    <property type="entry name" value="Cell_wall-bd_2"/>
</dbReference>
<protein>
    <recommendedName>
        <fullName evidence="4">Cell wall-binding repeat-containing protein</fullName>
    </recommendedName>
</protein>
<dbReference type="Proteomes" id="UP000264006">
    <property type="component" value="Chromosome"/>
</dbReference>
<feature type="signal peptide" evidence="1">
    <location>
        <begin position="1"/>
        <end position="18"/>
    </location>
</feature>